<feature type="transmembrane region" description="Helical" evidence="2">
    <location>
        <begin position="305"/>
        <end position="327"/>
    </location>
</feature>
<feature type="compositionally biased region" description="Polar residues" evidence="1">
    <location>
        <begin position="542"/>
        <end position="561"/>
    </location>
</feature>
<dbReference type="EnsemblMetazoa" id="G10341.9">
    <property type="protein sequence ID" value="G10341.9:cds"/>
    <property type="gene ID" value="G10341"/>
</dbReference>
<dbReference type="PANTHER" id="PTHR33802">
    <property type="entry name" value="SI:CH211-161H7.5-RELATED"/>
    <property type="match status" value="1"/>
</dbReference>
<feature type="compositionally biased region" description="Basic and acidic residues" evidence="1">
    <location>
        <begin position="471"/>
        <end position="482"/>
    </location>
</feature>
<feature type="region of interest" description="Disordered" evidence="1">
    <location>
        <begin position="338"/>
        <end position="358"/>
    </location>
</feature>
<evidence type="ECO:0000313" key="3">
    <source>
        <dbReference type="EnsemblMetazoa" id="G10341.9:cds"/>
    </source>
</evidence>
<feature type="compositionally biased region" description="Acidic residues" evidence="1">
    <location>
        <begin position="707"/>
        <end position="719"/>
    </location>
</feature>
<proteinExistence type="predicted"/>
<evidence type="ECO:0000256" key="2">
    <source>
        <dbReference type="SAM" id="Phobius"/>
    </source>
</evidence>
<dbReference type="Proteomes" id="UP000005408">
    <property type="component" value="Unassembled WGS sequence"/>
</dbReference>
<feature type="compositionally biased region" description="Polar residues" evidence="1">
    <location>
        <begin position="570"/>
        <end position="595"/>
    </location>
</feature>
<feature type="transmembrane region" description="Helical" evidence="2">
    <location>
        <begin position="96"/>
        <end position="120"/>
    </location>
</feature>
<feature type="transmembrane region" description="Helical" evidence="2">
    <location>
        <begin position="275"/>
        <end position="293"/>
    </location>
</feature>
<dbReference type="AlphaFoldDB" id="A0A8W8HNG4"/>
<feature type="transmembrane region" description="Helical" evidence="2">
    <location>
        <begin position="164"/>
        <end position="185"/>
    </location>
</feature>
<feature type="region of interest" description="Disordered" evidence="1">
    <location>
        <begin position="457"/>
        <end position="767"/>
    </location>
</feature>
<feature type="compositionally biased region" description="Basic and acidic residues" evidence="1">
    <location>
        <begin position="659"/>
        <end position="669"/>
    </location>
</feature>
<organism evidence="3 4">
    <name type="scientific">Magallana gigas</name>
    <name type="common">Pacific oyster</name>
    <name type="synonym">Crassostrea gigas</name>
    <dbReference type="NCBI Taxonomy" id="29159"/>
    <lineage>
        <taxon>Eukaryota</taxon>
        <taxon>Metazoa</taxon>
        <taxon>Spiralia</taxon>
        <taxon>Lophotrochozoa</taxon>
        <taxon>Mollusca</taxon>
        <taxon>Bivalvia</taxon>
        <taxon>Autobranchia</taxon>
        <taxon>Pteriomorphia</taxon>
        <taxon>Ostreida</taxon>
        <taxon>Ostreoidea</taxon>
        <taxon>Ostreidae</taxon>
        <taxon>Magallana</taxon>
    </lineage>
</organism>
<evidence type="ECO:0000313" key="4">
    <source>
        <dbReference type="Proteomes" id="UP000005408"/>
    </source>
</evidence>
<feature type="transmembrane region" description="Helical" evidence="2">
    <location>
        <begin position="47"/>
        <end position="66"/>
    </location>
</feature>
<feature type="transmembrane region" description="Helical" evidence="2">
    <location>
        <begin position="140"/>
        <end position="158"/>
    </location>
</feature>
<feature type="transmembrane region" description="Helical" evidence="2">
    <location>
        <begin position="205"/>
        <end position="224"/>
    </location>
</feature>
<keyword evidence="4" id="KW-1185">Reference proteome</keyword>
<dbReference type="PANTHER" id="PTHR33802:SF1">
    <property type="entry name" value="XK-RELATED PROTEIN"/>
    <property type="match status" value="1"/>
</dbReference>
<name>A0A8W8HNG4_MAGGI</name>
<feature type="compositionally biased region" description="Polar residues" evidence="1">
    <location>
        <begin position="741"/>
        <end position="752"/>
    </location>
</feature>
<accession>A0A8W8HNG4</accession>
<reference evidence="3" key="1">
    <citation type="submission" date="2022-08" db="UniProtKB">
        <authorList>
            <consortium name="EnsemblMetazoa"/>
        </authorList>
    </citation>
    <scope>IDENTIFICATION</scope>
    <source>
        <strain evidence="3">05x7-T-G4-1.051#20</strain>
    </source>
</reference>
<feature type="compositionally biased region" description="Pro residues" evidence="1">
    <location>
        <begin position="685"/>
        <end position="703"/>
    </location>
</feature>
<feature type="compositionally biased region" description="Basic and acidic residues" evidence="1">
    <location>
        <begin position="499"/>
        <end position="508"/>
    </location>
</feature>
<feature type="compositionally biased region" description="Acidic residues" evidence="1">
    <location>
        <begin position="483"/>
        <end position="498"/>
    </location>
</feature>
<keyword evidence="2" id="KW-0472">Membrane</keyword>
<keyword evidence="2" id="KW-0812">Transmembrane</keyword>
<sequence>MQCTYNVAADSIKQNLRLRSFFVFQNESELLLTGKKITMATNKSGRIALIFTAFFLFAAMTALSILNKYFGKELGIFNRSTGDVSRMFPLMINPPWPIFFIWYIVFALELVLILYGITTICRKTKGGRSIYLLSLTPPRVYGLLVANNLAVVLWLYLWNWGYTVASFIIVFSLPVTMYISFYTSLKQLFNNFAVLIQEETQSEIWVVRFLVQNGLGFISAWQTIVMFLNLGVVLRYEVGVPDEILFLALLGAMALLELAWFWLDVFVFDRYTRYILLPYIPWLATCCGLIWKWQTLFYDWGRDTITLFCCSVLALLCLTVKIIFLVYRHNKTNMQKNVDKGIEDKSEKPKEEQKADSKNKTCVTFAVENEQVNTAAENQKEAPKEDKTIAVCPVVPASEVQYNRIEMETNETTNCNTVIVHSDAIESNAMESIQRDSATAQHEMVTEEKVTEDIDVKTDKEDGDNVILTETAHEKSESKTGKDEEEIPPPPVEAEEVNTEPKQESEQLDKEEEVPPPAYDEPVQDTIPEQEVPEQEAPEQASSSPTEEAVEETNNMCQNDNLIDFDDQENSVPDQTENVTEQLSTDATLTEQISTENEDDCRPPDNDSVNSTTVQIDDPMEDFEVENERNETEEPELVQTPPPLLEDDDYEGTYIVREPGLDDGYRYDPSEPEDFPQVPDTDDPLPSPPTSPASDPLPSPPTVPVSDGEEYDDSDEDEAPPVPPQDYNMPGKPYQIPAESIESQPITSNGYSEQRRPESFGTVDTAV</sequence>
<protein>
    <submittedName>
        <fullName evidence="3">Uncharacterized protein</fullName>
    </submittedName>
</protein>
<evidence type="ECO:0000256" key="1">
    <source>
        <dbReference type="SAM" id="MobiDB-lite"/>
    </source>
</evidence>
<feature type="transmembrane region" description="Helical" evidence="2">
    <location>
        <begin position="244"/>
        <end position="263"/>
    </location>
</feature>
<keyword evidence="2" id="KW-1133">Transmembrane helix</keyword>